<proteinExistence type="predicted"/>
<protein>
    <submittedName>
        <fullName evidence="2">Uncharacterized protein</fullName>
    </submittedName>
</protein>
<feature type="compositionally biased region" description="Polar residues" evidence="1">
    <location>
        <begin position="114"/>
        <end position="127"/>
    </location>
</feature>
<gene>
    <name evidence="2" type="ORF">WOLCODRAFT_158876</name>
</gene>
<reference evidence="2 3" key="1">
    <citation type="journal article" date="2012" name="Science">
        <title>The Paleozoic origin of enzymatic lignin decomposition reconstructed from 31 fungal genomes.</title>
        <authorList>
            <person name="Floudas D."/>
            <person name="Binder M."/>
            <person name="Riley R."/>
            <person name="Barry K."/>
            <person name="Blanchette R.A."/>
            <person name="Henrissat B."/>
            <person name="Martinez A.T."/>
            <person name="Otillar R."/>
            <person name="Spatafora J.W."/>
            <person name="Yadav J.S."/>
            <person name="Aerts A."/>
            <person name="Benoit I."/>
            <person name="Boyd A."/>
            <person name="Carlson A."/>
            <person name="Copeland A."/>
            <person name="Coutinho P.M."/>
            <person name="de Vries R.P."/>
            <person name="Ferreira P."/>
            <person name="Findley K."/>
            <person name="Foster B."/>
            <person name="Gaskell J."/>
            <person name="Glotzer D."/>
            <person name="Gorecki P."/>
            <person name="Heitman J."/>
            <person name="Hesse C."/>
            <person name="Hori C."/>
            <person name="Igarashi K."/>
            <person name="Jurgens J.A."/>
            <person name="Kallen N."/>
            <person name="Kersten P."/>
            <person name="Kohler A."/>
            <person name="Kuees U."/>
            <person name="Kumar T.K.A."/>
            <person name="Kuo A."/>
            <person name="LaButti K."/>
            <person name="Larrondo L.F."/>
            <person name="Lindquist E."/>
            <person name="Ling A."/>
            <person name="Lombard V."/>
            <person name="Lucas S."/>
            <person name="Lundell T."/>
            <person name="Martin R."/>
            <person name="McLaughlin D.J."/>
            <person name="Morgenstern I."/>
            <person name="Morin E."/>
            <person name="Murat C."/>
            <person name="Nagy L.G."/>
            <person name="Nolan M."/>
            <person name="Ohm R.A."/>
            <person name="Patyshakuliyeva A."/>
            <person name="Rokas A."/>
            <person name="Ruiz-Duenas F.J."/>
            <person name="Sabat G."/>
            <person name="Salamov A."/>
            <person name="Samejima M."/>
            <person name="Schmutz J."/>
            <person name="Slot J.C."/>
            <person name="St John F."/>
            <person name="Stenlid J."/>
            <person name="Sun H."/>
            <person name="Sun S."/>
            <person name="Syed K."/>
            <person name="Tsang A."/>
            <person name="Wiebenga A."/>
            <person name="Young D."/>
            <person name="Pisabarro A."/>
            <person name="Eastwood D.C."/>
            <person name="Martin F."/>
            <person name="Cullen D."/>
            <person name="Grigoriev I.V."/>
            <person name="Hibbett D.S."/>
        </authorList>
    </citation>
    <scope>NUCLEOTIDE SEQUENCE [LARGE SCALE GENOMIC DNA]</scope>
    <source>
        <strain evidence="2 3">MD-104</strain>
    </source>
</reference>
<feature type="region of interest" description="Disordered" evidence="1">
    <location>
        <begin position="208"/>
        <end position="240"/>
    </location>
</feature>
<dbReference type="AlphaFoldDB" id="A0A2H3JTA6"/>
<feature type="compositionally biased region" description="Polar residues" evidence="1">
    <location>
        <begin position="167"/>
        <end position="183"/>
    </location>
</feature>
<evidence type="ECO:0000256" key="1">
    <source>
        <dbReference type="SAM" id="MobiDB-lite"/>
    </source>
</evidence>
<evidence type="ECO:0000313" key="3">
    <source>
        <dbReference type="Proteomes" id="UP000218811"/>
    </source>
</evidence>
<feature type="compositionally biased region" description="Low complexity" evidence="1">
    <location>
        <begin position="144"/>
        <end position="154"/>
    </location>
</feature>
<evidence type="ECO:0000313" key="2">
    <source>
        <dbReference type="EMBL" id="PCH39317.1"/>
    </source>
</evidence>
<dbReference type="EMBL" id="KB467987">
    <property type="protein sequence ID" value="PCH39317.1"/>
    <property type="molecule type" value="Genomic_DNA"/>
</dbReference>
<keyword evidence="3" id="KW-1185">Reference proteome</keyword>
<sequence length="240" mass="26141">MPSTTSRIESTLHQIDPRTPLDPPGYSPTMNVSKSQAHSILWQAIEYYFGSLPHLSSPDEQELERRQSVFLVWEATGDVNHLHARRALGLPQHTTTEAIAQRLFNELCQSRSLPARSTSELQGSMSATPPPYPDGPSRISSERTTMNNTGGMNTSAISLPSGYQRDPLQNNPVDSAGQTPTGSSTVQTIFAGLVASINQVIDRVNAVPTRPAEHQRPLPSAGTETSIMNRIPRPSSGYDI</sequence>
<dbReference type="Proteomes" id="UP000218811">
    <property type="component" value="Unassembled WGS sequence"/>
</dbReference>
<name>A0A2H3JTA6_WOLCO</name>
<feature type="region of interest" description="Disordered" evidence="1">
    <location>
        <begin position="114"/>
        <end position="183"/>
    </location>
</feature>
<accession>A0A2H3JTA6</accession>
<organism evidence="2 3">
    <name type="scientific">Wolfiporia cocos (strain MD-104)</name>
    <name type="common">Brown rot fungus</name>
    <dbReference type="NCBI Taxonomy" id="742152"/>
    <lineage>
        <taxon>Eukaryota</taxon>
        <taxon>Fungi</taxon>
        <taxon>Dikarya</taxon>
        <taxon>Basidiomycota</taxon>
        <taxon>Agaricomycotina</taxon>
        <taxon>Agaricomycetes</taxon>
        <taxon>Polyporales</taxon>
        <taxon>Phaeolaceae</taxon>
        <taxon>Wolfiporia</taxon>
    </lineage>
</organism>